<dbReference type="InterPro" id="IPR020672">
    <property type="entry name" value="Ribose5P_isomerase_typA_subgr"/>
</dbReference>
<dbReference type="GO" id="GO:0006014">
    <property type="term" value="P:D-ribose metabolic process"/>
    <property type="evidence" value="ECO:0007669"/>
    <property type="project" value="TreeGrafter"/>
</dbReference>
<dbReference type="FunFam" id="3.40.50.1360:FF:000001">
    <property type="entry name" value="Ribose-5-phosphate isomerase A"/>
    <property type="match status" value="1"/>
</dbReference>
<dbReference type="SUPFAM" id="SSF75445">
    <property type="entry name" value="D-ribose-5-phosphate isomerase (RpiA), lid domain"/>
    <property type="match status" value="1"/>
</dbReference>
<evidence type="ECO:0000256" key="4">
    <source>
        <dbReference type="ARBA" id="ARBA00011959"/>
    </source>
</evidence>
<dbReference type="EC" id="5.3.1.6" evidence="4"/>
<dbReference type="InterPro" id="IPR004788">
    <property type="entry name" value="Ribose5P_isomerase_type_A"/>
</dbReference>
<dbReference type="Gene3D" id="3.30.70.260">
    <property type="match status" value="1"/>
</dbReference>
<dbReference type="PANTHER" id="PTHR11934">
    <property type="entry name" value="RIBOSE-5-PHOSPHATE ISOMERASE"/>
    <property type="match status" value="1"/>
</dbReference>
<proteinExistence type="inferred from homology"/>
<sequence>MFWSNASIKFHYSYRSYRCCLTLAFNRAFGCSLSQATDVKMNDPVENAKRLAAFKAVDNHVVDGVIGIGSGSTVVYAVERLAQKVKDEGLEVICVPSSFQAKQLIIQHGLKLGDLEMNPNLKVTIDGADESDHMLTLIKGGGGCLTQEKILASCAEEFVVIADYRKASTHLGEQWSKGIPIEVIPSAYRVVYQKIEKMLGGKSDLRMSGSSKAGPVVTDNGNFILDWNFEGVKDWKEVEITLNMIPGVVENGLFVGMARKAYFGMSDGTVMERNV</sequence>
<evidence type="ECO:0000256" key="3">
    <source>
        <dbReference type="ARBA" id="ARBA00008088"/>
    </source>
</evidence>
<dbReference type="NCBIfam" id="NF001924">
    <property type="entry name" value="PRK00702.1"/>
    <property type="match status" value="1"/>
</dbReference>
<dbReference type="FunFam" id="3.30.70.260:FF:000018">
    <property type="entry name" value="Ribose-5-phosphate isomerase A"/>
    <property type="match status" value="1"/>
</dbReference>
<evidence type="ECO:0000256" key="1">
    <source>
        <dbReference type="ARBA" id="ARBA00001713"/>
    </source>
</evidence>
<evidence type="ECO:0000256" key="6">
    <source>
        <dbReference type="ARBA" id="ARBA00029734"/>
    </source>
</evidence>
<dbReference type="PANTHER" id="PTHR11934:SF0">
    <property type="entry name" value="RIBOSE-5-PHOSPHATE ISOMERASE"/>
    <property type="match status" value="1"/>
</dbReference>
<evidence type="ECO:0000313" key="7">
    <source>
        <dbReference type="EMBL" id="KZS11681.1"/>
    </source>
</evidence>
<keyword evidence="5 7" id="KW-0413">Isomerase</keyword>
<reference evidence="7 8" key="1">
    <citation type="submission" date="2016-03" db="EMBL/GenBank/DDBJ databases">
        <title>EvidentialGene: Evidence-directed Construction of Genes on Genomes.</title>
        <authorList>
            <person name="Gilbert D.G."/>
            <person name="Choi J.-H."/>
            <person name="Mockaitis K."/>
            <person name="Colbourne J."/>
            <person name="Pfrender M."/>
        </authorList>
    </citation>
    <scope>NUCLEOTIDE SEQUENCE [LARGE SCALE GENOMIC DNA]</scope>
    <source>
        <strain evidence="7 8">Xinb3</strain>
        <tissue evidence="7">Complete organism</tissue>
    </source>
</reference>
<name>A0A0N8AP42_9CRUS</name>
<comment type="pathway">
    <text evidence="2">Carbohydrate degradation; pentose phosphate pathway; D-ribose 5-phosphate from D-ribulose 5-phosphate (non-oxidative stage): step 1/1.</text>
</comment>
<dbReference type="CDD" id="cd01398">
    <property type="entry name" value="RPI_A"/>
    <property type="match status" value="1"/>
</dbReference>
<accession>A0A0N8AP42</accession>
<evidence type="ECO:0000256" key="2">
    <source>
        <dbReference type="ARBA" id="ARBA00004988"/>
    </source>
</evidence>
<comment type="similarity">
    <text evidence="3">Belongs to the ribose 5-phosphate isomerase family.</text>
</comment>
<dbReference type="Gene3D" id="3.40.50.1360">
    <property type="match status" value="1"/>
</dbReference>
<protein>
    <recommendedName>
        <fullName evidence="4">ribose-5-phosphate isomerase</fullName>
        <ecNumber evidence="4">5.3.1.6</ecNumber>
    </recommendedName>
    <alternativeName>
        <fullName evidence="6">Phosphoriboisomerase</fullName>
    </alternativeName>
</protein>
<dbReference type="EMBL" id="LRGB01001574">
    <property type="protein sequence ID" value="KZS11681.1"/>
    <property type="molecule type" value="Genomic_DNA"/>
</dbReference>
<dbReference type="UniPathway" id="UPA00115">
    <property type="reaction ID" value="UER00412"/>
</dbReference>
<dbReference type="GO" id="GO:0004751">
    <property type="term" value="F:ribose-5-phosphate isomerase activity"/>
    <property type="evidence" value="ECO:0007669"/>
    <property type="project" value="UniProtKB-EC"/>
</dbReference>
<evidence type="ECO:0000313" key="8">
    <source>
        <dbReference type="Proteomes" id="UP000076858"/>
    </source>
</evidence>
<dbReference type="Pfam" id="PF06026">
    <property type="entry name" value="Rib_5-P_isom_A"/>
    <property type="match status" value="1"/>
</dbReference>
<dbReference type="SUPFAM" id="SSF100950">
    <property type="entry name" value="NagB/RpiA/CoA transferase-like"/>
    <property type="match status" value="1"/>
</dbReference>
<evidence type="ECO:0000256" key="5">
    <source>
        <dbReference type="ARBA" id="ARBA00023235"/>
    </source>
</evidence>
<dbReference type="NCBIfam" id="TIGR00021">
    <property type="entry name" value="rpiA"/>
    <property type="match status" value="1"/>
</dbReference>
<dbReference type="InterPro" id="IPR037171">
    <property type="entry name" value="NagB/RpiA_transferase-like"/>
</dbReference>
<comment type="catalytic activity">
    <reaction evidence="1">
        <text>aldehydo-D-ribose 5-phosphate = D-ribulose 5-phosphate</text>
        <dbReference type="Rhea" id="RHEA:14657"/>
        <dbReference type="ChEBI" id="CHEBI:58121"/>
        <dbReference type="ChEBI" id="CHEBI:58273"/>
        <dbReference type="EC" id="5.3.1.6"/>
    </reaction>
</comment>
<keyword evidence="8" id="KW-1185">Reference proteome</keyword>
<comment type="caution">
    <text evidence="7">The sequence shown here is derived from an EMBL/GenBank/DDBJ whole genome shotgun (WGS) entry which is preliminary data.</text>
</comment>
<dbReference type="STRING" id="35525.A0A0N8AP42"/>
<dbReference type="AlphaFoldDB" id="A0A0N8AP42"/>
<dbReference type="OrthoDB" id="1555531at2759"/>
<dbReference type="HAMAP" id="MF_00170">
    <property type="entry name" value="Rib_5P_isom_A"/>
    <property type="match status" value="1"/>
</dbReference>
<gene>
    <name evidence="7" type="ORF">APZ42_023619</name>
</gene>
<dbReference type="Proteomes" id="UP000076858">
    <property type="component" value="Unassembled WGS sequence"/>
</dbReference>
<dbReference type="GO" id="GO:0009052">
    <property type="term" value="P:pentose-phosphate shunt, non-oxidative branch"/>
    <property type="evidence" value="ECO:0007669"/>
    <property type="project" value="InterPro"/>
</dbReference>
<dbReference type="GO" id="GO:0005737">
    <property type="term" value="C:cytoplasm"/>
    <property type="evidence" value="ECO:0007669"/>
    <property type="project" value="TreeGrafter"/>
</dbReference>
<organism evidence="7 8">
    <name type="scientific">Daphnia magna</name>
    <dbReference type="NCBI Taxonomy" id="35525"/>
    <lineage>
        <taxon>Eukaryota</taxon>
        <taxon>Metazoa</taxon>
        <taxon>Ecdysozoa</taxon>
        <taxon>Arthropoda</taxon>
        <taxon>Crustacea</taxon>
        <taxon>Branchiopoda</taxon>
        <taxon>Diplostraca</taxon>
        <taxon>Cladocera</taxon>
        <taxon>Anomopoda</taxon>
        <taxon>Daphniidae</taxon>
        <taxon>Daphnia</taxon>
    </lineage>
</organism>